<evidence type="ECO:0000313" key="3">
    <source>
        <dbReference type="Proteomes" id="UP000199153"/>
    </source>
</evidence>
<protein>
    <recommendedName>
        <fullName evidence="4">Secreted protein</fullName>
    </recommendedName>
</protein>
<keyword evidence="3" id="KW-1185">Reference proteome</keyword>
<dbReference type="Proteomes" id="UP000199153">
    <property type="component" value="Unassembled WGS sequence"/>
</dbReference>
<proteinExistence type="predicted"/>
<dbReference type="STRING" id="287099.SAMN05660413_02891"/>
<keyword evidence="1" id="KW-0732">Signal</keyword>
<reference evidence="2 3" key="1">
    <citation type="submission" date="2016-10" db="EMBL/GenBank/DDBJ databases">
        <authorList>
            <person name="de Groot N.N."/>
        </authorList>
    </citation>
    <scope>NUCLEOTIDE SEQUENCE [LARGE SCALE GENOMIC DNA]</scope>
    <source>
        <strain evidence="2 3">DSM 17794</strain>
    </source>
</reference>
<dbReference type="AlphaFoldDB" id="A0A1I5CL98"/>
<evidence type="ECO:0008006" key="4">
    <source>
        <dbReference type="Google" id="ProtNLM"/>
    </source>
</evidence>
<organism evidence="2 3">
    <name type="scientific">Salegentibacter flavus</name>
    <dbReference type="NCBI Taxonomy" id="287099"/>
    <lineage>
        <taxon>Bacteria</taxon>
        <taxon>Pseudomonadati</taxon>
        <taxon>Bacteroidota</taxon>
        <taxon>Flavobacteriia</taxon>
        <taxon>Flavobacteriales</taxon>
        <taxon>Flavobacteriaceae</taxon>
        <taxon>Salegentibacter</taxon>
    </lineage>
</organism>
<dbReference type="InterPro" id="IPR058060">
    <property type="entry name" value="HYC_CC_PP"/>
</dbReference>
<evidence type="ECO:0000256" key="1">
    <source>
        <dbReference type="SAM" id="SignalP"/>
    </source>
</evidence>
<dbReference type="Pfam" id="PF26622">
    <property type="entry name" value="DUF8199"/>
    <property type="match status" value="1"/>
</dbReference>
<dbReference type="InterPro" id="IPR058512">
    <property type="entry name" value="DUF8199"/>
</dbReference>
<gene>
    <name evidence="2" type="ORF">SAMN05660413_02891</name>
</gene>
<dbReference type="OrthoDB" id="1493875at2"/>
<dbReference type="RefSeq" id="WP_093410929.1">
    <property type="nucleotide sequence ID" value="NZ_FOVL01000022.1"/>
</dbReference>
<evidence type="ECO:0000313" key="2">
    <source>
        <dbReference type="EMBL" id="SFN87411.1"/>
    </source>
</evidence>
<name>A0A1I5CL98_9FLAO</name>
<feature type="chain" id="PRO_5011739584" description="Secreted protein" evidence="1">
    <location>
        <begin position="26"/>
        <end position="135"/>
    </location>
</feature>
<dbReference type="EMBL" id="FOVL01000022">
    <property type="protein sequence ID" value="SFN87411.1"/>
    <property type="molecule type" value="Genomic_DNA"/>
</dbReference>
<dbReference type="NCBIfam" id="NF047658">
    <property type="entry name" value="HYC_CC_PP"/>
    <property type="match status" value="1"/>
</dbReference>
<accession>A0A1I5CL98</accession>
<sequence>MKGLLFKISSFLLAFLVFFSTMSFTVDKHFCSEELVDLAIFSEAESCRMETQGHQDVDSVVEDCCENHQTTVEGQDELANNKDLLELEQVVFLTTFTFSYINLFIESTEQIGPSKNYNPPLLVQNIHIVNETFLI</sequence>
<feature type="signal peptide" evidence="1">
    <location>
        <begin position="1"/>
        <end position="25"/>
    </location>
</feature>